<keyword evidence="2" id="KW-1185">Reference proteome</keyword>
<organism evidence="1 2">
    <name type="scientific">Bifidobacterium callitrichos</name>
    <dbReference type="NCBI Taxonomy" id="762209"/>
    <lineage>
        <taxon>Bacteria</taxon>
        <taxon>Bacillati</taxon>
        <taxon>Actinomycetota</taxon>
        <taxon>Actinomycetes</taxon>
        <taxon>Bifidobacteriales</taxon>
        <taxon>Bifidobacteriaceae</taxon>
        <taxon>Bifidobacterium</taxon>
    </lineage>
</organism>
<gene>
    <name evidence="1" type="ORF">CPA40_09925</name>
</gene>
<evidence type="ECO:0000313" key="1">
    <source>
        <dbReference type="EMBL" id="PST45647.1"/>
    </source>
</evidence>
<dbReference type="AlphaFoldDB" id="A0A2T3G828"/>
<evidence type="ECO:0000313" key="2">
    <source>
        <dbReference type="Proteomes" id="UP000240228"/>
    </source>
</evidence>
<protein>
    <submittedName>
        <fullName evidence="1">Uncharacterized protein</fullName>
    </submittedName>
</protein>
<reference evidence="2" key="1">
    <citation type="submission" date="2017-09" db="EMBL/GenBank/DDBJ databases">
        <authorList>
            <person name="Sela D.A."/>
            <person name="Albert K."/>
        </authorList>
    </citation>
    <scope>NUCLEOTIDE SEQUENCE [LARGE SCALE GENOMIC DNA]</scope>
    <source>
        <strain evidence="2">UMA51805</strain>
    </source>
</reference>
<proteinExistence type="predicted"/>
<dbReference type="EMBL" id="NWTX01000024">
    <property type="protein sequence ID" value="PST45647.1"/>
    <property type="molecule type" value="Genomic_DNA"/>
</dbReference>
<comment type="caution">
    <text evidence="1">The sequence shown here is derived from an EMBL/GenBank/DDBJ whole genome shotgun (WGS) entry which is preliminary data.</text>
</comment>
<name>A0A2T3G828_9BIFI</name>
<sequence>MTAAHIHTNVTPLTRLRAAYAELMRGFFAACRRWTADHIARPDEENWFAMWIPASASQIA</sequence>
<reference evidence="1 2" key="2">
    <citation type="submission" date="2018-03" db="EMBL/GenBank/DDBJ databases">
        <title>The comparative genomics of Bifidobacterium callitrichos reflects dietary carbohydrate utilization within the common marmoset gut.</title>
        <authorList>
            <person name="Rani A."/>
        </authorList>
    </citation>
    <scope>NUCLEOTIDE SEQUENCE [LARGE SCALE GENOMIC DNA]</scope>
    <source>
        <strain evidence="1 2">UMA51805</strain>
    </source>
</reference>
<accession>A0A2T3G828</accession>
<dbReference type="Proteomes" id="UP000240228">
    <property type="component" value="Unassembled WGS sequence"/>
</dbReference>
<dbReference type="RefSeq" id="WP_107044752.1">
    <property type="nucleotide sequence ID" value="NZ_NWTX01000024.1"/>
</dbReference>